<evidence type="ECO:0000256" key="1">
    <source>
        <dbReference type="ARBA" id="ARBA00000677"/>
    </source>
</evidence>
<dbReference type="InterPro" id="IPR000223">
    <property type="entry name" value="Pept_S26A_signal_pept_1"/>
</dbReference>
<evidence type="ECO:0000256" key="5">
    <source>
        <dbReference type="ARBA" id="ARBA00022801"/>
    </source>
</evidence>
<dbReference type="AlphaFoldDB" id="A0A8I0FXJ0"/>
<dbReference type="Proteomes" id="UP000659061">
    <property type="component" value="Unassembled WGS sequence"/>
</dbReference>
<dbReference type="Proteomes" id="UP000587211">
    <property type="component" value="Unassembled WGS sequence"/>
</dbReference>
<reference evidence="10 11" key="1">
    <citation type="submission" date="2020-07" db="EMBL/GenBank/DDBJ databases">
        <title>Sequencing the genomes of 1000 actinobacteria strains.</title>
        <authorList>
            <person name="Klenk H.-P."/>
        </authorList>
    </citation>
    <scope>NUCLEOTIDE SEQUENCE [LARGE SCALE GENOMIC DNA]</scope>
    <source>
        <strain evidence="10 11">DSM 19087</strain>
    </source>
</reference>
<dbReference type="Gene3D" id="2.10.109.10">
    <property type="entry name" value="Umud Fragment, subunit A"/>
    <property type="match status" value="1"/>
</dbReference>
<name>A0A8I0FXJ0_9ACTN</name>
<dbReference type="NCBIfam" id="TIGR02227">
    <property type="entry name" value="sigpep_I_bact"/>
    <property type="match status" value="1"/>
</dbReference>
<dbReference type="InterPro" id="IPR019758">
    <property type="entry name" value="Pept_S26A_signal_pept_1_CS"/>
</dbReference>
<dbReference type="EMBL" id="JACWMT010000002">
    <property type="protein sequence ID" value="MBD1270926.1"/>
    <property type="molecule type" value="Genomic_DNA"/>
</dbReference>
<dbReference type="GO" id="GO:0009003">
    <property type="term" value="F:signal peptidase activity"/>
    <property type="evidence" value="ECO:0007669"/>
    <property type="project" value="UniProtKB-EC"/>
</dbReference>
<organism evidence="9 12">
    <name type="scientific">Aeromicrobium tamlense</name>
    <dbReference type="NCBI Taxonomy" id="375541"/>
    <lineage>
        <taxon>Bacteria</taxon>
        <taxon>Bacillati</taxon>
        <taxon>Actinomycetota</taxon>
        <taxon>Actinomycetes</taxon>
        <taxon>Propionibacteriales</taxon>
        <taxon>Nocardioidaceae</taxon>
        <taxon>Aeromicrobium</taxon>
    </lineage>
</organism>
<dbReference type="SUPFAM" id="SSF51306">
    <property type="entry name" value="LexA/Signal peptidase"/>
    <property type="match status" value="1"/>
</dbReference>
<evidence type="ECO:0000256" key="7">
    <source>
        <dbReference type="RuleBase" id="RU362042"/>
    </source>
</evidence>
<reference evidence="9" key="2">
    <citation type="submission" date="2020-09" db="EMBL/GenBank/DDBJ databases">
        <title>Novel species in genus Aeromicrobium.</title>
        <authorList>
            <person name="Zhang G."/>
        </authorList>
    </citation>
    <scope>NUCLEOTIDE SEQUENCE</scope>
    <source>
        <strain evidence="9">SSW1-57</strain>
    </source>
</reference>
<dbReference type="CDD" id="cd06530">
    <property type="entry name" value="S26_SPase_I"/>
    <property type="match status" value="1"/>
</dbReference>
<keyword evidence="5 7" id="KW-0378">Hydrolase</keyword>
<evidence type="ECO:0000313" key="10">
    <source>
        <dbReference type="EMBL" id="NYI38317.1"/>
    </source>
</evidence>
<sequence length="193" mass="20750">MPRELTSRRPRRLGWWAGATLAATLAMSFLTGLLGHATVTSPSMAPTHDVGSTLLTTSLGARHPDRGEVVVFEAPRSWREAHRARSGAAGDEVGAQDAMVKRVLGLPGDRITCCAPGGALMRNGRVLDEPYLAEPPIDVSNVAYDVTVPPGHLWVLGDNRRRSFDSRAMQARGGQTGLLPLTAVRARVLRGWP</sequence>
<evidence type="ECO:0000256" key="3">
    <source>
        <dbReference type="ARBA" id="ARBA00009370"/>
    </source>
</evidence>
<evidence type="ECO:0000256" key="6">
    <source>
        <dbReference type="PIRSR" id="PIRSR600223-1"/>
    </source>
</evidence>
<comment type="similarity">
    <text evidence="3 7">Belongs to the peptidase S26 family.</text>
</comment>
<evidence type="ECO:0000256" key="2">
    <source>
        <dbReference type="ARBA" id="ARBA00004401"/>
    </source>
</evidence>
<gene>
    <name evidence="9" type="primary">lepB</name>
    <name evidence="10" type="ORF">BJ975_001692</name>
    <name evidence="9" type="ORF">IDH50_11840</name>
</gene>
<dbReference type="GO" id="GO:0005886">
    <property type="term" value="C:plasma membrane"/>
    <property type="evidence" value="ECO:0007669"/>
    <property type="project" value="UniProtKB-SubCell"/>
</dbReference>
<evidence type="ECO:0000313" key="12">
    <source>
        <dbReference type="Proteomes" id="UP000659061"/>
    </source>
</evidence>
<evidence type="ECO:0000313" key="11">
    <source>
        <dbReference type="Proteomes" id="UP000587211"/>
    </source>
</evidence>
<evidence type="ECO:0000313" key="9">
    <source>
        <dbReference type="EMBL" id="MBD1270926.1"/>
    </source>
</evidence>
<comment type="catalytic activity">
    <reaction evidence="1 7">
        <text>Cleavage of hydrophobic, N-terminal signal or leader sequences from secreted and periplasmic proteins.</text>
        <dbReference type="EC" id="3.4.21.89"/>
    </reaction>
</comment>
<comment type="caution">
    <text evidence="9">The sequence shown here is derived from an EMBL/GenBank/DDBJ whole genome shotgun (WGS) entry which is preliminary data.</text>
</comment>
<dbReference type="InterPro" id="IPR036286">
    <property type="entry name" value="LexA/Signal_pep-like_sf"/>
</dbReference>
<feature type="active site" evidence="6">
    <location>
        <position position="101"/>
    </location>
</feature>
<dbReference type="Pfam" id="PF10502">
    <property type="entry name" value="Peptidase_S26"/>
    <property type="match status" value="1"/>
</dbReference>
<feature type="domain" description="Peptidase S26" evidence="8">
    <location>
        <begin position="19"/>
        <end position="188"/>
    </location>
</feature>
<evidence type="ECO:0000256" key="4">
    <source>
        <dbReference type="ARBA" id="ARBA00013208"/>
    </source>
</evidence>
<keyword evidence="7" id="KW-0645">Protease</keyword>
<dbReference type="PRINTS" id="PR00727">
    <property type="entry name" value="LEADERPTASE"/>
</dbReference>
<dbReference type="EC" id="3.4.21.89" evidence="4 7"/>
<dbReference type="PANTHER" id="PTHR43390">
    <property type="entry name" value="SIGNAL PEPTIDASE I"/>
    <property type="match status" value="1"/>
</dbReference>
<dbReference type="RefSeq" id="WP_179424918.1">
    <property type="nucleotide sequence ID" value="NZ_BAAAMP010000001.1"/>
</dbReference>
<dbReference type="GO" id="GO:0004252">
    <property type="term" value="F:serine-type endopeptidase activity"/>
    <property type="evidence" value="ECO:0007669"/>
    <property type="project" value="InterPro"/>
</dbReference>
<keyword evidence="11" id="KW-1185">Reference proteome</keyword>
<dbReference type="PANTHER" id="PTHR43390:SF1">
    <property type="entry name" value="CHLOROPLAST PROCESSING PEPTIDASE"/>
    <property type="match status" value="1"/>
</dbReference>
<proteinExistence type="inferred from homology"/>
<dbReference type="EMBL" id="JACBZN010000001">
    <property type="protein sequence ID" value="NYI38317.1"/>
    <property type="molecule type" value="Genomic_DNA"/>
</dbReference>
<dbReference type="PROSITE" id="PS00761">
    <property type="entry name" value="SPASE_I_3"/>
    <property type="match status" value="1"/>
</dbReference>
<dbReference type="InterPro" id="IPR019533">
    <property type="entry name" value="Peptidase_S26"/>
</dbReference>
<accession>A0A8I0FXJ0</accession>
<comment type="subcellular location">
    <subcellularLocation>
        <location evidence="2">Cell membrane</location>
        <topology evidence="2">Single-pass type II membrane protein</topology>
    </subcellularLocation>
    <subcellularLocation>
        <location evidence="7">Membrane</location>
        <topology evidence="7">Single-pass type II membrane protein</topology>
    </subcellularLocation>
</comment>
<evidence type="ECO:0000259" key="8">
    <source>
        <dbReference type="Pfam" id="PF10502"/>
    </source>
</evidence>
<protein>
    <recommendedName>
        <fullName evidence="4 7">Signal peptidase I</fullName>
        <ecNumber evidence="4 7">3.4.21.89</ecNumber>
    </recommendedName>
</protein>
<dbReference type="GO" id="GO:0006465">
    <property type="term" value="P:signal peptide processing"/>
    <property type="evidence" value="ECO:0007669"/>
    <property type="project" value="InterPro"/>
</dbReference>
<feature type="active site" evidence="6">
    <location>
        <position position="43"/>
    </location>
</feature>